<feature type="transmembrane region" description="Helical" evidence="1">
    <location>
        <begin position="138"/>
        <end position="164"/>
    </location>
</feature>
<dbReference type="Proteomes" id="UP001652642">
    <property type="component" value="Chromosome 5"/>
</dbReference>
<keyword evidence="1" id="KW-1133">Transmembrane helix</keyword>
<evidence type="ECO:0000313" key="2">
    <source>
        <dbReference type="Proteomes" id="UP001652642"/>
    </source>
</evidence>
<accession>A0A6J0VFZ9</accession>
<evidence type="ECO:0000313" key="3">
    <source>
        <dbReference type="RefSeq" id="XP_020670460.2"/>
    </source>
</evidence>
<sequence length="211" mass="23868">MQILNRVLEGGGRTVHQQLGDLSLSTVYALLATLMQCLSMGCLCVAISLLKWIIAVQPFYHRPNVLVTSSFGIPYDVSIYEPWNPNATDLRKYYFFSEEEVIEPVMITVCLLSLSSGFLAFLLGFVEVKKLGQYQSAVVTFLHILSGIFLTSLIVLCSWCLMKIRQRVNEEGWKLFRLKVMPGESFYIALTSFLFIILAVLFNLWSMTVSA</sequence>
<keyword evidence="2" id="KW-1185">Reference proteome</keyword>
<reference evidence="3" key="1">
    <citation type="submission" date="2025-08" db="UniProtKB">
        <authorList>
            <consortium name="RefSeq"/>
        </authorList>
    </citation>
    <scope>IDENTIFICATION</scope>
</reference>
<evidence type="ECO:0000256" key="1">
    <source>
        <dbReference type="SAM" id="Phobius"/>
    </source>
</evidence>
<feature type="transmembrane region" description="Helical" evidence="1">
    <location>
        <begin position="185"/>
        <end position="205"/>
    </location>
</feature>
<gene>
    <name evidence="3" type="primary">LOC110090919</name>
</gene>
<proteinExistence type="predicted"/>
<dbReference type="InParanoid" id="A0A6J0VFZ9"/>
<dbReference type="OrthoDB" id="9939165at2759"/>
<dbReference type="AlphaFoldDB" id="A0A6J0VFZ9"/>
<keyword evidence="1" id="KW-0472">Membrane</keyword>
<feature type="transmembrane region" description="Helical" evidence="1">
    <location>
        <begin position="27"/>
        <end position="54"/>
    </location>
</feature>
<name>A0A6J0VFZ9_9SAUR</name>
<feature type="transmembrane region" description="Helical" evidence="1">
    <location>
        <begin position="101"/>
        <end position="126"/>
    </location>
</feature>
<dbReference type="KEGG" id="pvt:110090919"/>
<keyword evidence="1" id="KW-0812">Transmembrane</keyword>
<protein>
    <submittedName>
        <fullName evidence="3">Uncharacterized protein</fullName>
    </submittedName>
</protein>
<dbReference type="GeneID" id="110090919"/>
<dbReference type="RefSeq" id="XP_020670460.2">
    <property type="nucleotide sequence ID" value="XM_020814801.2"/>
</dbReference>
<organism evidence="2 3">
    <name type="scientific">Pogona vitticeps</name>
    <name type="common">central bearded dragon</name>
    <dbReference type="NCBI Taxonomy" id="103695"/>
    <lineage>
        <taxon>Eukaryota</taxon>
        <taxon>Metazoa</taxon>
        <taxon>Chordata</taxon>
        <taxon>Craniata</taxon>
        <taxon>Vertebrata</taxon>
        <taxon>Euteleostomi</taxon>
        <taxon>Lepidosauria</taxon>
        <taxon>Squamata</taxon>
        <taxon>Bifurcata</taxon>
        <taxon>Unidentata</taxon>
        <taxon>Episquamata</taxon>
        <taxon>Toxicofera</taxon>
        <taxon>Iguania</taxon>
        <taxon>Acrodonta</taxon>
        <taxon>Agamidae</taxon>
        <taxon>Amphibolurinae</taxon>
        <taxon>Pogona</taxon>
    </lineage>
</organism>